<proteinExistence type="predicted"/>
<name>A0A914UQR0_9BILA</name>
<dbReference type="AlphaFoldDB" id="A0A914UQR0"/>
<keyword evidence="2" id="KW-1185">Reference proteome</keyword>
<evidence type="ECO:0000313" key="3">
    <source>
        <dbReference type="WBParaSite" id="PSAMB.scaffold11854size3092.g34454.t1"/>
    </source>
</evidence>
<evidence type="ECO:0000259" key="1">
    <source>
        <dbReference type="Pfam" id="PF18139"/>
    </source>
</evidence>
<dbReference type="PANTHER" id="PTHR13800">
    <property type="entry name" value="TRANSIENT RECEPTOR POTENTIAL CATION CHANNEL, SUBFAMILY M, MEMBER 6"/>
    <property type="match status" value="1"/>
</dbReference>
<accession>A0A914UQR0</accession>
<dbReference type="Pfam" id="PF18139">
    <property type="entry name" value="LSDAT_euk"/>
    <property type="match status" value="1"/>
</dbReference>
<organism evidence="2 3">
    <name type="scientific">Plectus sambesii</name>
    <dbReference type="NCBI Taxonomy" id="2011161"/>
    <lineage>
        <taxon>Eukaryota</taxon>
        <taxon>Metazoa</taxon>
        <taxon>Ecdysozoa</taxon>
        <taxon>Nematoda</taxon>
        <taxon>Chromadorea</taxon>
        <taxon>Plectida</taxon>
        <taxon>Plectina</taxon>
        <taxon>Plectoidea</taxon>
        <taxon>Plectidae</taxon>
        <taxon>Plectus</taxon>
    </lineage>
</organism>
<feature type="domain" description="TRPM SLOG" evidence="1">
    <location>
        <begin position="131"/>
        <end position="190"/>
    </location>
</feature>
<dbReference type="WBParaSite" id="PSAMB.scaffold11854size3092.g34454.t1">
    <property type="protein sequence ID" value="PSAMB.scaffold11854size3092.g34454.t1"/>
    <property type="gene ID" value="PSAMB.scaffold11854size3092.g34454"/>
</dbReference>
<dbReference type="Proteomes" id="UP000887566">
    <property type="component" value="Unplaced"/>
</dbReference>
<protein>
    <submittedName>
        <fullName evidence="3">TRPM SLOG domain-containing protein</fullName>
    </submittedName>
</protein>
<dbReference type="InterPro" id="IPR041491">
    <property type="entry name" value="TRPM_SLOG"/>
</dbReference>
<dbReference type="PANTHER" id="PTHR13800:SF12">
    <property type="entry name" value="TRANSIENT RECEPTOR POTENTIAL CATION CHANNEL SUBFAMILY M MEMBER-LIKE 2"/>
    <property type="match status" value="1"/>
</dbReference>
<dbReference type="GO" id="GO:0005886">
    <property type="term" value="C:plasma membrane"/>
    <property type="evidence" value="ECO:0007669"/>
    <property type="project" value="TreeGrafter"/>
</dbReference>
<evidence type="ECO:0000313" key="2">
    <source>
        <dbReference type="Proteomes" id="UP000887566"/>
    </source>
</evidence>
<dbReference type="InterPro" id="IPR050927">
    <property type="entry name" value="TRPM"/>
</dbReference>
<sequence>MAHRKQSDELPLDQQSEKQVAMNIDPILASGGSPLKFEDKFRHFARSTLLQRECSSFVPKTLKDNGATDSESSRTCYCGRSELWHQNKNVNIAADPRAGWIPETHTKVKPTAAYGRIEFTGFGNQTESSCYGRVDHCTSPETLWTLLSDVWNLPTPKLVLSVTGGAKHFNMKPRLANAFKQGLIDVASST</sequence>
<reference evidence="3" key="1">
    <citation type="submission" date="2022-11" db="UniProtKB">
        <authorList>
            <consortium name="WormBaseParasite"/>
        </authorList>
    </citation>
    <scope>IDENTIFICATION</scope>
</reference>
<dbReference type="GO" id="GO:0099604">
    <property type="term" value="F:ligand-gated calcium channel activity"/>
    <property type="evidence" value="ECO:0007669"/>
    <property type="project" value="TreeGrafter"/>
</dbReference>